<proteinExistence type="predicted"/>
<protein>
    <submittedName>
        <fullName evidence="2">Uncharacterized protein</fullName>
    </submittedName>
</protein>
<comment type="caution">
    <text evidence="2">The sequence shown here is derived from an EMBL/GenBank/DDBJ whole genome shotgun (WGS) entry which is preliminary data.</text>
</comment>
<dbReference type="AlphaFoldDB" id="A0A6A4TCX5"/>
<evidence type="ECO:0000313" key="3">
    <source>
        <dbReference type="Proteomes" id="UP000438429"/>
    </source>
</evidence>
<dbReference type="EMBL" id="VEVO01000007">
    <property type="protein sequence ID" value="KAF0040052.1"/>
    <property type="molecule type" value="Genomic_DNA"/>
</dbReference>
<dbReference type="Proteomes" id="UP000438429">
    <property type="component" value="Unassembled WGS sequence"/>
</dbReference>
<evidence type="ECO:0000313" key="2">
    <source>
        <dbReference type="EMBL" id="KAF0040052.1"/>
    </source>
</evidence>
<accession>A0A6A4TCX5</accession>
<gene>
    <name evidence="2" type="ORF">F2P81_008287</name>
</gene>
<feature type="compositionally biased region" description="Basic and acidic residues" evidence="1">
    <location>
        <begin position="43"/>
        <end position="54"/>
    </location>
</feature>
<evidence type="ECO:0000256" key="1">
    <source>
        <dbReference type="SAM" id="MobiDB-lite"/>
    </source>
</evidence>
<reference evidence="2 3" key="1">
    <citation type="submission" date="2019-06" db="EMBL/GenBank/DDBJ databases">
        <title>Draft genomes of female and male turbot (Scophthalmus maximus).</title>
        <authorList>
            <person name="Xu H."/>
            <person name="Xu X.-W."/>
            <person name="Shao C."/>
            <person name="Chen S."/>
        </authorList>
    </citation>
    <scope>NUCLEOTIDE SEQUENCE [LARGE SCALE GENOMIC DNA]</scope>
    <source>
        <strain evidence="2">Ysfricsl-2016a</strain>
        <tissue evidence="2">Blood</tissue>
    </source>
</reference>
<name>A0A6A4TCX5_SCOMX</name>
<organism evidence="2 3">
    <name type="scientific">Scophthalmus maximus</name>
    <name type="common">Turbot</name>
    <name type="synonym">Psetta maxima</name>
    <dbReference type="NCBI Taxonomy" id="52904"/>
    <lineage>
        <taxon>Eukaryota</taxon>
        <taxon>Metazoa</taxon>
        <taxon>Chordata</taxon>
        <taxon>Craniata</taxon>
        <taxon>Vertebrata</taxon>
        <taxon>Euteleostomi</taxon>
        <taxon>Actinopterygii</taxon>
        <taxon>Neopterygii</taxon>
        <taxon>Teleostei</taxon>
        <taxon>Neoteleostei</taxon>
        <taxon>Acanthomorphata</taxon>
        <taxon>Carangaria</taxon>
        <taxon>Pleuronectiformes</taxon>
        <taxon>Pleuronectoidei</taxon>
        <taxon>Scophthalmidae</taxon>
        <taxon>Scophthalmus</taxon>
    </lineage>
</organism>
<sequence>MQALVACHRWHRLRVFPLENPNGRRPCQRGDGSRQRGAPWRSRVSDHRREEEKRRRGLTVYLQPLTFPPTTSTLLGMMRFGDLGCHGADCNESSSQDELKEMNKDIIGSEVTVNWRRSFDDIWSAALKLRRGTGSDSVTLRLVRCDVHHGECHHLHLIECAIIKLA</sequence>
<feature type="region of interest" description="Disordered" evidence="1">
    <location>
        <begin position="21"/>
        <end position="55"/>
    </location>
</feature>